<dbReference type="GO" id="GO:0043021">
    <property type="term" value="F:ribonucleoprotein complex binding"/>
    <property type="evidence" value="ECO:0007669"/>
    <property type="project" value="UniProtKB-UniRule"/>
</dbReference>
<dbReference type="PANTHER" id="PTHR12221:SF6">
    <property type="entry name" value="PESCADILLO HOMOLOG"/>
    <property type="match status" value="1"/>
</dbReference>
<feature type="compositionally biased region" description="Basic and acidic residues" evidence="5">
    <location>
        <begin position="524"/>
        <end position="535"/>
    </location>
</feature>
<evidence type="ECO:0000256" key="2">
    <source>
        <dbReference type="ARBA" id="ARBA00022552"/>
    </source>
</evidence>
<feature type="compositionally biased region" description="Basic and acidic residues" evidence="5">
    <location>
        <begin position="497"/>
        <end position="510"/>
    </location>
</feature>
<name>U5EWA9_9DIPT</name>
<keyword evidence="2 4" id="KW-0698">rRNA processing</keyword>
<dbReference type="PROSITE" id="PS50172">
    <property type="entry name" value="BRCT"/>
    <property type="match status" value="1"/>
</dbReference>
<sequence>MVKRNKKFQSGEGAQYLTRTAALRKLQLSLKDFRRLCILKGIYPREPKHRAIAQKGATDIKILYHRKDITFLLHEPIVWTLRDRKIMNRRIRYAQSIKNKPMQRMRLENYPEIKLDHIIKERYPTFIDAIKDLDDCLTLLFLFSTFPALKAVPRNLTSMCRRLTVEFMHYVIEAKALRKVFVSIKGYYFQAEIKGQYVTWIVPHYYPFQKNQSRDVDFQIMTTFVEFYSMMCGFVNFRLYHSVNLMYPPKFNVSLDSKASQKNEEIFVSERIAALNTELMRTTRDSAEDEEELDLELLDKDAESENLQKIRDEASKVKKHKTLFKGLKFFINREVPREPLVFIIRSFGGRVSWDKTLFVGATFDETDETITHHIVDRPSLSKQYISRDYVQPQWIFDSVNQRRLLPTSKYFIGAVLPPHLSPFTSVKSKEEGGYAPPEEILVKNPNALNKKKNKKTNENEEISVDEIEDLDKETEQVRLDYALQKAFNEENDNTNTEEEKKSTESEEKSKVSKMAVKAGQLFRENPKENKKLTKQEEALRARMVKSRHKKLYHKLVNERKKKQKETHLLTVKRQKIDKTERLKQVEKRKEERKKILSS</sequence>
<dbReference type="Gene3D" id="3.40.50.10190">
    <property type="entry name" value="BRCT domain"/>
    <property type="match status" value="1"/>
</dbReference>
<dbReference type="EMBL" id="GANO01000647">
    <property type="protein sequence ID" value="JAB59224.1"/>
    <property type="molecule type" value="mRNA"/>
</dbReference>
<dbReference type="GO" id="GO:0000463">
    <property type="term" value="P:maturation of LSU-rRNA from tricistronic rRNA transcript (SSU-rRNA, 5.8S rRNA, LSU-rRNA)"/>
    <property type="evidence" value="ECO:0007669"/>
    <property type="project" value="UniProtKB-UniRule"/>
</dbReference>
<feature type="domain" description="BRCT" evidence="6">
    <location>
        <begin position="319"/>
        <end position="412"/>
    </location>
</feature>
<dbReference type="AlphaFoldDB" id="U5EWA9"/>
<proteinExistence type="evidence at transcript level"/>
<comment type="subcellular location">
    <subcellularLocation>
        <location evidence="4">Nucleus</location>
        <location evidence="4">Nucleolus</location>
    </subcellularLocation>
    <subcellularLocation>
        <location evidence="4">Nucleus</location>
        <location evidence="4">Nucleoplasm</location>
    </subcellularLocation>
</comment>
<organism evidence="7">
    <name type="scientific">Corethrella appendiculata</name>
    <dbReference type="NCBI Taxonomy" id="1370023"/>
    <lineage>
        <taxon>Eukaryota</taxon>
        <taxon>Metazoa</taxon>
        <taxon>Ecdysozoa</taxon>
        <taxon>Arthropoda</taxon>
        <taxon>Hexapoda</taxon>
        <taxon>Insecta</taxon>
        <taxon>Pterygota</taxon>
        <taxon>Neoptera</taxon>
        <taxon>Endopterygota</taxon>
        <taxon>Diptera</taxon>
        <taxon>Nematocera</taxon>
        <taxon>Culicoidea</taxon>
        <taxon>Chaoboridae</taxon>
        <taxon>Corethrella</taxon>
    </lineage>
</organism>
<evidence type="ECO:0000256" key="4">
    <source>
        <dbReference type="HAMAP-Rule" id="MF_03028"/>
    </source>
</evidence>
<dbReference type="CDD" id="cd17709">
    <property type="entry name" value="BRCT_pescadillo_like"/>
    <property type="match status" value="1"/>
</dbReference>
<evidence type="ECO:0000256" key="1">
    <source>
        <dbReference type="ARBA" id="ARBA00022517"/>
    </source>
</evidence>
<evidence type="ECO:0000256" key="3">
    <source>
        <dbReference type="ARBA" id="ARBA00023242"/>
    </source>
</evidence>
<comment type="similarity">
    <text evidence="4">Belongs to the pescadillo family.</text>
</comment>
<dbReference type="GO" id="GO:0030687">
    <property type="term" value="C:preribosome, large subunit precursor"/>
    <property type="evidence" value="ECO:0007669"/>
    <property type="project" value="UniProtKB-UniRule"/>
</dbReference>
<dbReference type="HAMAP" id="MF_03028">
    <property type="entry name" value="Pescadillo"/>
    <property type="match status" value="1"/>
</dbReference>
<dbReference type="InterPro" id="IPR010613">
    <property type="entry name" value="PES"/>
</dbReference>
<accession>U5EWA9</accession>
<dbReference type="PANTHER" id="PTHR12221">
    <property type="entry name" value="PESCADILLO - RELATED"/>
    <property type="match status" value="1"/>
</dbReference>
<comment type="function">
    <text evidence="4">Required for maturation of ribosomal RNAs and formation of the large ribosomal subunit.</text>
</comment>
<dbReference type="FunFam" id="3.40.50.10190:FF:000002">
    <property type="entry name" value="Pescadillo homolog"/>
    <property type="match status" value="1"/>
</dbReference>
<dbReference type="InterPro" id="IPR036420">
    <property type="entry name" value="BRCT_dom_sf"/>
</dbReference>
<reference evidence="7" key="1">
    <citation type="journal article" date="2014" name="Insect Biochem. Mol. Biol.">
        <title>An insight into the sialome of the frog biting fly, Corethrella appendiculata.</title>
        <authorList>
            <person name="Ribeiro J.M.C."/>
            <person name="Chagas A.C."/>
            <person name="Pham V.M."/>
            <person name="Lounibos L.P."/>
            <person name="Calvo E."/>
        </authorList>
    </citation>
    <scope>NUCLEOTIDE SEQUENCE</scope>
    <source>
        <tissue evidence="7">Salivary glands</tissue>
    </source>
</reference>
<dbReference type="GO" id="GO:0005654">
    <property type="term" value="C:nucleoplasm"/>
    <property type="evidence" value="ECO:0007669"/>
    <property type="project" value="UniProtKB-SubCell"/>
</dbReference>
<evidence type="ECO:0000313" key="7">
    <source>
        <dbReference type="EMBL" id="JAB59224.1"/>
    </source>
</evidence>
<dbReference type="GO" id="GO:0003723">
    <property type="term" value="F:RNA binding"/>
    <property type="evidence" value="ECO:0007669"/>
    <property type="project" value="TreeGrafter"/>
</dbReference>
<dbReference type="Pfam" id="PF06732">
    <property type="entry name" value="Pescadillo_N"/>
    <property type="match status" value="1"/>
</dbReference>
<evidence type="ECO:0000256" key="5">
    <source>
        <dbReference type="SAM" id="MobiDB-lite"/>
    </source>
</evidence>
<dbReference type="Pfam" id="PF16589">
    <property type="entry name" value="BRCT_2"/>
    <property type="match status" value="1"/>
</dbReference>
<dbReference type="GO" id="GO:0000466">
    <property type="term" value="P:maturation of 5.8S rRNA from tricistronic rRNA transcript (SSU-rRNA, 5.8S rRNA, LSU-rRNA)"/>
    <property type="evidence" value="ECO:0007669"/>
    <property type="project" value="UniProtKB-UniRule"/>
</dbReference>
<dbReference type="InterPro" id="IPR001357">
    <property type="entry name" value="BRCT_dom"/>
</dbReference>
<dbReference type="GO" id="GO:0070545">
    <property type="term" value="C:PeBoW complex"/>
    <property type="evidence" value="ECO:0007669"/>
    <property type="project" value="TreeGrafter"/>
</dbReference>
<evidence type="ECO:0000259" key="6">
    <source>
        <dbReference type="PROSITE" id="PS50172"/>
    </source>
</evidence>
<feature type="region of interest" description="Disordered" evidence="5">
    <location>
        <begin position="485"/>
        <end position="535"/>
    </location>
</feature>
<protein>
    <recommendedName>
        <fullName evidence="4">Pescadillo homolog</fullName>
    </recommendedName>
</protein>
<dbReference type="SUPFAM" id="SSF52113">
    <property type="entry name" value="BRCT domain"/>
    <property type="match status" value="1"/>
</dbReference>
<dbReference type="SMART" id="SM00292">
    <property type="entry name" value="BRCT"/>
    <property type="match status" value="1"/>
</dbReference>
<keyword evidence="3 4" id="KW-0539">Nucleus</keyword>
<keyword evidence="1 4" id="KW-0690">Ribosome biogenesis</keyword>